<dbReference type="Pfam" id="PF25440">
    <property type="entry name" value="Beta-prop_RIC1_2nd"/>
    <property type="match status" value="1"/>
</dbReference>
<feature type="region of interest" description="Disordered" evidence="4">
    <location>
        <begin position="956"/>
        <end position="979"/>
    </location>
</feature>
<feature type="region of interest" description="Disordered" evidence="4">
    <location>
        <begin position="1365"/>
        <end position="1401"/>
    </location>
</feature>
<dbReference type="Proteomes" id="UP000694865">
    <property type="component" value="Unplaced"/>
</dbReference>
<comment type="subcellular location">
    <subcellularLocation>
        <location evidence="1">Membrane</location>
    </subcellularLocation>
</comment>
<feature type="region of interest" description="Disordered" evidence="4">
    <location>
        <begin position="1121"/>
        <end position="1180"/>
    </location>
</feature>
<name>A0ABM0MC70_SACKO</name>
<dbReference type="InterPro" id="IPR009771">
    <property type="entry name" value="RIC1_C"/>
</dbReference>
<feature type="compositionally biased region" description="Low complexity" evidence="4">
    <location>
        <begin position="1162"/>
        <end position="1176"/>
    </location>
</feature>
<keyword evidence="6" id="KW-1185">Reference proteome</keyword>
<keyword evidence="2" id="KW-0472">Membrane</keyword>
<evidence type="ECO:0000256" key="4">
    <source>
        <dbReference type="SAM" id="MobiDB-lite"/>
    </source>
</evidence>
<accession>A0ABM0MC70</accession>
<dbReference type="PANTHER" id="PTHR22746">
    <property type="entry name" value="RAB6A-GEF COMPLEX PARTNER PROTEIN 1"/>
    <property type="match status" value="1"/>
</dbReference>
<sequence length="1434" mass="158643">MYFPIGWPKLLSLPIEEEDTLEYVVANRDRSLFAVLTAQAFYVWYYKPCVHIVSYRRSDDSVIVLGKNRFAEWKPDSTVLAVATTGGHLLFYKLEHESSECLYAQRQSGRQKHASSEITAHVVPALKITISATLPVLGGIKSMACFKDELMVSSGQGILQRIRWDGSVNAKMNISINTIPFSIDLQQSRQTQLDKLGLYFNHIEYSPLLVGFAVIFAGGRAGFLSAPTAKFEPQNVNGVWAQEINTASCIAINQKYRLIAYGCKNGQGIVYSVDEVTGSLLVSHRLALSNTDYPDACNAAGVVTTLQWTPDGCSLAMGWENGGLALWSVFGAKLLCTLGGDYGFSQDAFRDNPLQIKSMEWGMEGYHLWVTTTPKLSSNGKRKSVVSPGGLIQLQFVKSSLTVNPCISNHEHLFLQGEDRLYLNTGDTILKTNTQEIASGGSPASQGPSILVGNKQWQIIQLPHSYLATNWPVRFAAVDRTGHCVAVSGKTGLAHYALFTRRWKLFGNENQERDMVVNGGLCWWRDFIIAGCYNLNDHRDEIRLYPRVSNLDNAFANITKVPYQVLLVNVFRDILIVFCVDYHVTLYEIERKDTKPNPCAVLTRIQDLSLANFVPHPSSLISLTLTSLRSETASNKALTRSRDAESLIVNVAGRLLMLQRDRSCPSHTENRKGPQELPFLAPVVLASSVENMWAPVGSSSEKPHLMEALWLGCGAVGMKVWLPLFPTKEDQPHSFLAKRIMLPFKLQIYPLAVLFADAVVLGAANDVLAYDPTSPGTGLSCQQGLPYCVLERTTQIYLHHILRQLLRRNLGFHALEIARSCTSLPYFSHVLELMLHEVLEEEATASEPIPDALLPRVVAFINEFPEFLQTVVHCARKTEIALWPYLFSVVGNPKDLFLECLRTEALDTAASYLIILQNLELPKLSRHHATQLLDTALDLGKWELCKDLVRFLRAIGPNDPESSPRTPAPINSPGIFPMAATSPKGDNVSAFPFSPSSAAQRVRSSSYTSVPYPSGPEKSRSMTQPKQVPDRKSPRKDTGAAVDEFFLDTIITRHARKLLGAGKLKDLGLFAAHLEFPLIGWLHRERLRVAKVDDFVQSLKNIHQDFMWPLPTFPLMSQLPPPRNIGRSVSKSSSCTPSQTGAENDMNGLSLDDEVDSGILATNGSSYGNSPSTSTSRGRHQTTHADFLLCDTKTEDAVLRPVNANKGVGNDEVSLSTCTTTEITSENSSTLGESEFGAFDDSMWGSSQQLAELELLSQELVHQGSPQSEAELKYLLKIFSEATCLEWSLLIAVVLRDAVLVTSVVNTASMIDCPLEMVGRMREGLSYLELWADTECPSYRPFLYSLKSQQQVLAAIANNSPVVTKSLSKTPPTTPTMPTPENSFTGSELSFHSSHGNHTDDETECNFDYKNDEDFLTMEATVQTEEAGYQCQVS</sequence>
<organism evidence="6 7">
    <name type="scientific">Saccoglossus kowalevskii</name>
    <name type="common">Acorn worm</name>
    <dbReference type="NCBI Taxonomy" id="10224"/>
    <lineage>
        <taxon>Eukaryota</taxon>
        <taxon>Metazoa</taxon>
        <taxon>Hemichordata</taxon>
        <taxon>Enteropneusta</taxon>
        <taxon>Harrimaniidae</taxon>
        <taxon>Saccoglossus</taxon>
    </lineage>
</organism>
<dbReference type="GeneID" id="102802425"/>
<gene>
    <name evidence="7" type="primary">LOC102802425</name>
</gene>
<evidence type="ECO:0000256" key="1">
    <source>
        <dbReference type="ARBA" id="ARBA00004370"/>
    </source>
</evidence>
<evidence type="ECO:0000313" key="7">
    <source>
        <dbReference type="RefSeq" id="XP_006817611.1"/>
    </source>
</evidence>
<feature type="compositionally biased region" description="Polar residues" evidence="4">
    <location>
        <begin position="1381"/>
        <end position="1396"/>
    </location>
</feature>
<dbReference type="Gene3D" id="2.130.10.10">
    <property type="entry name" value="YVTN repeat-like/Quinoprotein amine dehydrogenase"/>
    <property type="match status" value="1"/>
</dbReference>
<dbReference type="Pfam" id="PF07064">
    <property type="entry name" value="RIC1"/>
    <property type="match status" value="1"/>
</dbReference>
<dbReference type="RefSeq" id="XP_006817611.1">
    <property type="nucleotide sequence ID" value="XM_006817548.1"/>
</dbReference>
<feature type="compositionally biased region" description="Polar residues" evidence="4">
    <location>
        <begin position="1127"/>
        <end position="1142"/>
    </location>
</feature>
<reference evidence="7" key="1">
    <citation type="submission" date="2025-08" db="UniProtKB">
        <authorList>
            <consortium name="RefSeq"/>
        </authorList>
    </citation>
    <scope>IDENTIFICATION</scope>
    <source>
        <tissue evidence="7">Testes</tissue>
    </source>
</reference>
<feature type="compositionally biased region" description="Basic and acidic residues" evidence="4">
    <location>
        <begin position="1028"/>
        <end position="1038"/>
    </location>
</feature>
<dbReference type="SUPFAM" id="SSF50978">
    <property type="entry name" value="WD40 repeat-like"/>
    <property type="match status" value="1"/>
</dbReference>
<dbReference type="InterPro" id="IPR036322">
    <property type="entry name" value="WD40_repeat_dom_sf"/>
</dbReference>
<evidence type="ECO:0000256" key="2">
    <source>
        <dbReference type="ARBA" id="ARBA00023136"/>
    </source>
</evidence>
<proteinExistence type="predicted"/>
<evidence type="ECO:0000313" key="6">
    <source>
        <dbReference type="Proteomes" id="UP000694865"/>
    </source>
</evidence>
<evidence type="ECO:0000259" key="5">
    <source>
        <dbReference type="Pfam" id="PF07064"/>
    </source>
</evidence>
<dbReference type="InterPro" id="IPR015943">
    <property type="entry name" value="WD40/YVTN_repeat-like_dom_sf"/>
</dbReference>
<dbReference type="InterPro" id="IPR040096">
    <property type="entry name" value="Ric1"/>
</dbReference>
<feature type="region of interest" description="Disordered" evidence="4">
    <location>
        <begin position="1002"/>
        <end position="1038"/>
    </location>
</feature>
<feature type="compositionally biased region" description="Polar residues" evidence="4">
    <location>
        <begin position="1002"/>
        <end position="1011"/>
    </location>
</feature>
<evidence type="ECO:0000256" key="3">
    <source>
        <dbReference type="ARBA" id="ARBA00029879"/>
    </source>
</evidence>
<protein>
    <recommendedName>
        <fullName evidence="3">Protein RIC1 homolog</fullName>
    </recommendedName>
</protein>
<feature type="domain" description="RIC1 C-terminal alpha solenoid region" evidence="5">
    <location>
        <begin position="799"/>
        <end position="959"/>
    </location>
</feature>
<dbReference type="PANTHER" id="PTHR22746:SF10">
    <property type="entry name" value="GUANINE NUCLEOTIDE EXCHANGE FACTOR SUBUNIT RIC1"/>
    <property type="match status" value="1"/>
</dbReference>